<dbReference type="PROSITE" id="PS52016">
    <property type="entry name" value="TONB_DEPENDENT_REC_3"/>
    <property type="match status" value="1"/>
</dbReference>
<dbReference type="GO" id="GO:0009279">
    <property type="term" value="C:cell outer membrane"/>
    <property type="evidence" value="ECO:0007669"/>
    <property type="project" value="UniProtKB-SubCell"/>
</dbReference>
<evidence type="ECO:0000256" key="7">
    <source>
        <dbReference type="ARBA" id="ARBA00023065"/>
    </source>
</evidence>
<keyword evidence="17" id="KW-1185">Reference proteome</keyword>
<comment type="caution">
    <text evidence="16">The sequence shown here is derived from an EMBL/GenBank/DDBJ whole genome shotgun (WGS) entry which is preliminary data.</text>
</comment>
<evidence type="ECO:0000259" key="15">
    <source>
        <dbReference type="Pfam" id="PF07715"/>
    </source>
</evidence>
<dbReference type="Proteomes" id="UP000249842">
    <property type="component" value="Unassembled WGS sequence"/>
</dbReference>
<keyword evidence="4" id="KW-0410">Iron transport</keyword>
<keyword evidence="6" id="KW-0408">Iron</keyword>
<evidence type="ECO:0000256" key="1">
    <source>
        <dbReference type="ARBA" id="ARBA00004571"/>
    </source>
</evidence>
<evidence type="ECO:0000256" key="13">
    <source>
        <dbReference type="SAM" id="SignalP"/>
    </source>
</evidence>
<keyword evidence="3 11" id="KW-1134">Transmembrane beta strand</keyword>
<dbReference type="InterPro" id="IPR006311">
    <property type="entry name" value="TAT_signal"/>
</dbReference>
<evidence type="ECO:0000256" key="10">
    <source>
        <dbReference type="ARBA" id="ARBA00023237"/>
    </source>
</evidence>
<evidence type="ECO:0000313" key="16">
    <source>
        <dbReference type="EMBL" id="RAK59619.1"/>
    </source>
</evidence>
<keyword evidence="5 11" id="KW-0812">Transmembrane</keyword>
<proteinExistence type="inferred from homology"/>
<comment type="subcellular location">
    <subcellularLocation>
        <location evidence="1 11">Cell outer membrane</location>
        <topology evidence="1 11">Multi-pass membrane protein</topology>
    </subcellularLocation>
</comment>
<dbReference type="Gene3D" id="2.40.170.20">
    <property type="entry name" value="TonB-dependent receptor, beta-barrel domain"/>
    <property type="match status" value="1"/>
</dbReference>
<feature type="domain" description="TonB-dependent receptor plug" evidence="15">
    <location>
        <begin position="55"/>
        <end position="164"/>
    </location>
</feature>
<accession>A0A328AY90</accession>
<dbReference type="InterPro" id="IPR039426">
    <property type="entry name" value="TonB-dep_rcpt-like"/>
</dbReference>
<evidence type="ECO:0000256" key="5">
    <source>
        <dbReference type="ARBA" id="ARBA00022692"/>
    </source>
</evidence>
<evidence type="ECO:0000256" key="12">
    <source>
        <dbReference type="RuleBase" id="RU003357"/>
    </source>
</evidence>
<keyword evidence="8 12" id="KW-0798">TonB box</keyword>
<keyword evidence="2 11" id="KW-0813">Transport</keyword>
<feature type="signal peptide" evidence="13">
    <location>
        <begin position="1"/>
        <end position="32"/>
    </location>
</feature>
<reference evidence="17" key="1">
    <citation type="submission" date="2018-05" db="EMBL/GenBank/DDBJ databases">
        <authorList>
            <person name="Li X."/>
        </authorList>
    </citation>
    <scope>NUCLEOTIDE SEQUENCE [LARGE SCALE GENOMIC DNA]</scope>
    <source>
        <strain evidence="17">HKS-05</strain>
    </source>
</reference>
<dbReference type="InterPro" id="IPR036942">
    <property type="entry name" value="Beta-barrel_TonB_sf"/>
</dbReference>
<dbReference type="PANTHER" id="PTHR32552:SF81">
    <property type="entry name" value="TONB-DEPENDENT OUTER MEMBRANE RECEPTOR"/>
    <property type="match status" value="1"/>
</dbReference>
<dbReference type="PROSITE" id="PS51318">
    <property type="entry name" value="TAT"/>
    <property type="match status" value="1"/>
</dbReference>
<organism evidence="16 17">
    <name type="scientific">Phenylobacterium hankyongense</name>
    <dbReference type="NCBI Taxonomy" id="1813876"/>
    <lineage>
        <taxon>Bacteria</taxon>
        <taxon>Pseudomonadati</taxon>
        <taxon>Pseudomonadota</taxon>
        <taxon>Alphaproteobacteria</taxon>
        <taxon>Caulobacterales</taxon>
        <taxon>Caulobacteraceae</taxon>
        <taxon>Phenylobacterium</taxon>
    </lineage>
</organism>
<dbReference type="InterPro" id="IPR012910">
    <property type="entry name" value="Plug_dom"/>
</dbReference>
<dbReference type="Pfam" id="PF00593">
    <property type="entry name" value="TonB_dep_Rec_b-barrel"/>
    <property type="match status" value="1"/>
</dbReference>
<evidence type="ECO:0000256" key="11">
    <source>
        <dbReference type="PROSITE-ProRule" id="PRU01360"/>
    </source>
</evidence>
<gene>
    <name evidence="16" type="ORF">DJ021_07290</name>
</gene>
<dbReference type="AlphaFoldDB" id="A0A328AY90"/>
<dbReference type="EMBL" id="QFYP01000001">
    <property type="protein sequence ID" value="RAK59619.1"/>
    <property type="molecule type" value="Genomic_DNA"/>
</dbReference>
<evidence type="ECO:0000256" key="3">
    <source>
        <dbReference type="ARBA" id="ARBA00022452"/>
    </source>
</evidence>
<keyword evidence="9 11" id="KW-0472">Membrane</keyword>
<feature type="chain" id="PRO_5016337343" evidence="13">
    <location>
        <begin position="33"/>
        <end position="748"/>
    </location>
</feature>
<evidence type="ECO:0000256" key="6">
    <source>
        <dbReference type="ARBA" id="ARBA00023004"/>
    </source>
</evidence>
<evidence type="ECO:0000313" key="17">
    <source>
        <dbReference type="Proteomes" id="UP000249842"/>
    </source>
</evidence>
<keyword evidence="7" id="KW-0406">Ion transport</keyword>
<dbReference type="Pfam" id="PF07715">
    <property type="entry name" value="Plug"/>
    <property type="match status" value="1"/>
</dbReference>
<keyword evidence="16" id="KW-0675">Receptor</keyword>
<evidence type="ECO:0000256" key="2">
    <source>
        <dbReference type="ARBA" id="ARBA00022448"/>
    </source>
</evidence>
<name>A0A328AY90_9CAUL</name>
<dbReference type="PANTHER" id="PTHR32552">
    <property type="entry name" value="FERRICHROME IRON RECEPTOR-RELATED"/>
    <property type="match status" value="1"/>
</dbReference>
<evidence type="ECO:0000256" key="9">
    <source>
        <dbReference type="ARBA" id="ARBA00023136"/>
    </source>
</evidence>
<dbReference type="SUPFAM" id="SSF56935">
    <property type="entry name" value="Porins"/>
    <property type="match status" value="1"/>
</dbReference>
<feature type="domain" description="TonB-dependent receptor-like beta-barrel" evidence="14">
    <location>
        <begin position="291"/>
        <end position="714"/>
    </location>
</feature>
<keyword evidence="10 11" id="KW-0998">Cell outer membrane</keyword>
<dbReference type="OrthoDB" id="127311at2"/>
<comment type="similarity">
    <text evidence="11 12">Belongs to the TonB-dependent receptor family.</text>
</comment>
<evidence type="ECO:0000256" key="4">
    <source>
        <dbReference type="ARBA" id="ARBA00022496"/>
    </source>
</evidence>
<sequence>MIRMSSRRSALTMGAAAAAMALGAGFAGQAMAQEAGPTVLGEVVVTAQKRLENINDVPVSVTAMGGEKLDVIRSSGGDIRVLSSRAPSLTLESSFGRTFPRPYIRGLGNTDFDLNASQPVSFVYDDVVLESPILKGFPLFDIDQVEVLRGPQGTLFGRNTPAGVLKFDSAKPGQTFGGYAQASYATYGTTNLEGAVSGPIVPDVLAGRISALYQHRDDWIDNTFTHQDNATGGYDEYALRGQLLYTPNSQFSALANVHYMHLDGTPQIFRANIIQKGTNDFVPGFDPEKIAQDAQTRSFQKVEAKGANLKLTYDLGGPVLTSITGYEAVTALSHGDIDGGFGAVFAPPSGPGLIPFPSESADGMPYHAQWSEELRLAGQRDALSYTVGAFYFFEDVKIDSFDYNTLAGGAQDGYAYQHQKTTSWALFGNADYKLTPQWTVGGGLRYSNDKKDFLAQRLVSPFGAPPTPVLRANPNSDDVSFNLNTTYALSDTANLYARIAKGYRAPSIQGRLLFGDTISVATKETLMSYEAGYKADLFDRRVRLDADVFYYRVNDLQLTAVGGGANFNRLINARHATGYGFEFNGEAQPVEHLLLTAGLSYNHTEIDDPNLVTQPCGGGCTVLDPAGAVPGTVNIDGNSLPNAPRWIANLTARYAIPYGEGEFFVFTDWAYRSKINFFLYNSVEFTDDHLLEGGLRLGYRAAGGKWEAALFGRNITDDRSLEGGIDFNNLTGFINDPRTIGVEVKTTF</sequence>
<evidence type="ECO:0000256" key="8">
    <source>
        <dbReference type="ARBA" id="ARBA00023077"/>
    </source>
</evidence>
<evidence type="ECO:0000259" key="14">
    <source>
        <dbReference type="Pfam" id="PF00593"/>
    </source>
</evidence>
<protein>
    <submittedName>
        <fullName evidence="16">TonB-dependent receptor</fullName>
    </submittedName>
</protein>
<dbReference type="InterPro" id="IPR000531">
    <property type="entry name" value="Beta-barrel_TonB"/>
</dbReference>
<dbReference type="RefSeq" id="WP_111456912.1">
    <property type="nucleotide sequence ID" value="NZ_QFYP01000001.1"/>
</dbReference>
<keyword evidence="13" id="KW-0732">Signal</keyword>
<dbReference type="GO" id="GO:0006826">
    <property type="term" value="P:iron ion transport"/>
    <property type="evidence" value="ECO:0007669"/>
    <property type="project" value="UniProtKB-KW"/>
</dbReference>